<feature type="transmembrane region" description="Helical" evidence="1">
    <location>
        <begin position="97"/>
        <end position="114"/>
    </location>
</feature>
<name>A0A2R5L9Y4_9ACAR</name>
<reference evidence="2" key="1">
    <citation type="submission" date="2018-03" db="EMBL/GenBank/DDBJ databases">
        <title>The relapsing fever spirochete Borrelia turicatae persists in the highly oxidative environment of its soft-bodied tick vector.</title>
        <authorList>
            <person name="Bourret T.J."/>
            <person name="Boyle W.K."/>
            <person name="Valenzuela J.G."/>
            <person name="Oliveira F."/>
            <person name="Lopez J.E."/>
        </authorList>
    </citation>
    <scope>NUCLEOTIDE SEQUENCE</scope>
    <source>
        <strain evidence="2">Kansas strain/isolate</strain>
        <tissue evidence="2">Salivary glands</tissue>
    </source>
</reference>
<dbReference type="InterPro" id="IPR028024">
    <property type="entry name" value="LYSET"/>
</dbReference>
<evidence type="ECO:0000256" key="1">
    <source>
        <dbReference type="SAM" id="Phobius"/>
    </source>
</evidence>
<organism evidence="2">
    <name type="scientific">Ornithodoros turicata</name>
    <dbReference type="NCBI Taxonomy" id="34597"/>
    <lineage>
        <taxon>Eukaryota</taxon>
        <taxon>Metazoa</taxon>
        <taxon>Ecdysozoa</taxon>
        <taxon>Arthropoda</taxon>
        <taxon>Chelicerata</taxon>
        <taxon>Arachnida</taxon>
        <taxon>Acari</taxon>
        <taxon>Parasitiformes</taxon>
        <taxon>Ixodida</taxon>
        <taxon>Ixodoidea</taxon>
        <taxon>Argasidae</taxon>
        <taxon>Ornithodorinae</taxon>
        <taxon>Ornithodoros</taxon>
    </lineage>
</organism>
<dbReference type="EMBL" id="GGLE01002164">
    <property type="protein sequence ID" value="MBY06290.1"/>
    <property type="molecule type" value="Transcribed_RNA"/>
</dbReference>
<protein>
    <submittedName>
        <fullName evidence="2">Putative conserved plasma membrane protein</fullName>
    </submittedName>
</protein>
<keyword evidence="1" id="KW-0812">Transmembrane</keyword>
<sequence>MQFRQRCAWVLLILYLIGGFYGAMYLLYADGGYYMLVVVNRSSDQSQSAAAKLLPFLRWRHIQDVPLFVIVVVMPALYLQGYALIFACTKSDIKAQVVRTVIPFCVCTLLVWLFRTVAKLLRRRNKVIATTNGYRKPLVAI</sequence>
<feature type="transmembrane region" description="Helical" evidence="1">
    <location>
        <begin position="65"/>
        <end position="85"/>
    </location>
</feature>
<dbReference type="Pfam" id="PF15190">
    <property type="entry name" value="TMEM251"/>
    <property type="match status" value="1"/>
</dbReference>
<proteinExistence type="predicted"/>
<dbReference type="AlphaFoldDB" id="A0A2R5L9Y4"/>
<accession>A0A2R5L9Y4</accession>
<feature type="transmembrane region" description="Helical" evidence="1">
    <location>
        <begin position="7"/>
        <end position="28"/>
    </location>
</feature>
<keyword evidence="1" id="KW-1133">Transmembrane helix</keyword>
<evidence type="ECO:0000313" key="2">
    <source>
        <dbReference type="EMBL" id="MBY06290.1"/>
    </source>
</evidence>
<keyword evidence="1" id="KW-0472">Membrane</keyword>